<dbReference type="Proteomes" id="UP000765509">
    <property type="component" value="Unassembled WGS sequence"/>
</dbReference>
<keyword evidence="2" id="KW-1133">Transmembrane helix</keyword>
<dbReference type="GO" id="GO:0006487">
    <property type="term" value="P:protein N-linked glycosylation"/>
    <property type="evidence" value="ECO:0007669"/>
    <property type="project" value="TreeGrafter"/>
</dbReference>
<organism evidence="3 4">
    <name type="scientific">Austropuccinia psidii MF-1</name>
    <dbReference type="NCBI Taxonomy" id="1389203"/>
    <lineage>
        <taxon>Eukaryota</taxon>
        <taxon>Fungi</taxon>
        <taxon>Dikarya</taxon>
        <taxon>Basidiomycota</taxon>
        <taxon>Pucciniomycotina</taxon>
        <taxon>Pucciniomycetes</taxon>
        <taxon>Pucciniales</taxon>
        <taxon>Sphaerophragmiaceae</taxon>
        <taxon>Austropuccinia</taxon>
    </lineage>
</organism>
<proteinExistence type="predicted"/>
<dbReference type="GO" id="GO:0046921">
    <property type="term" value="F:alpha-(1-&gt;6)-fucosyltransferase activity"/>
    <property type="evidence" value="ECO:0007669"/>
    <property type="project" value="TreeGrafter"/>
</dbReference>
<feature type="region of interest" description="Disordered" evidence="1">
    <location>
        <begin position="603"/>
        <end position="629"/>
    </location>
</feature>
<evidence type="ECO:0000313" key="3">
    <source>
        <dbReference type="EMBL" id="MBW0498135.1"/>
    </source>
</evidence>
<gene>
    <name evidence="3" type="ORF">O181_037850</name>
</gene>
<dbReference type="PANTHER" id="PTHR13132:SF29">
    <property type="entry name" value="ALPHA-(1,6)-FUCOSYLTRANSFERASE"/>
    <property type="match status" value="1"/>
</dbReference>
<reference evidence="3" key="1">
    <citation type="submission" date="2021-03" db="EMBL/GenBank/DDBJ databases">
        <title>Draft genome sequence of rust myrtle Austropuccinia psidii MF-1, a brazilian biotype.</title>
        <authorList>
            <person name="Quecine M.C."/>
            <person name="Pachon D.M.R."/>
            <person name="Bonatelli M.L."/>
            <person name="Correr F.H."/>
            <person name="Franceschini L.M."/>
            <person name="Leite T.F."/>
            <person name="Margarido G.R.A."/>
            <person name="Almeida C.A."/>
            <person name="Ferrarezi J.A."/>
            <person name="Labate C.A."/>
        </authorList>
    </citation>
    <scope>NUCLEOTIDE SEQUENCE</scope>
    <source>
        <strain evidence="3">MF-1</strain>
    </source>
</reference>
<evidence type="ECO:0000256" key="1">
    <source>
        <dbReference type="SAM" id="MobiDB-lite"/>
    </source>
</evidence>
<evidence type="ECO:0000313" key="4">
    <source>
        <dbReference type="Proteomes" id="UP000765509"/>
    </source>
</evidence>
<keyword evidence="2" id="KW-0472">Membrane</keyword>
<dbReference type="PANTHER" id="PTHR13132">
    <property type="entry name" value="ALPHA- 1,6 -FUCOSYLTRANSFERASE"/>
    <property type="match status" value="1"/>
</dbReference>
<dbReference type="EMBL" id="AVOT02014575">
    <property type="protein sequence ID" value="MBW0498135.1"/>
    <property type="molecule type" value="Genomic_DNA"/>
</dbReference>
<keyword evidence="2" id="KW-0812">Transmembrane</keyword>
<keyword evidence="4" id="KW-1185">Reference proteome</keyword>
<evidence type="ECO:0000256" key="2">
    <source>
        <dbReference type="SAM" id="Phobius"/>
    </source>
</evidence>
<dbReference type="AlphaFoldDB" id="A0A9Q3D8X3"/>
<dbReference type="Gene3D" id="3.40.50.11350">
    <property type="match status" value="1"/>
</dbReference>
<protein>
    <submittedName>
        <fullName evidence="3">Uncharacterized protein</fullName>
    </submittedName>
</protein>
<accession>A0A9Q3D8X3</accession>
<comment type="caution">
    <text evidence="3">The sequence shown here is derived from an EMBL/GenBank/DDBJ whole genome shotgun (WGS) entry which is preliminary data.</text>
</comment>
<dbReference type="OrthoDB" id="2392789at2759"/>
<name>A0A9Q3D8X3_9BASI</name>
<feature type="transmembrane region" description="Helical" evidence="2">
    <location>
        <begin position="120"/>
        <end position="142"/>
    </location>
</feature>
<sequence length="629" mass="69625">MPRSLSVIISQASGYDPMREDNRALLPPVHSSSPIPPLFPELSGVQVLRSPNLLNLPQLSPLVQRTPASAKLNIPGKSDWESKVYNEFTSDDAGLDKENQRHGLLNDVANPKWANPAERLGLSTFGTLLLVALAIMGIFIILGKTTNGVDRLGKSFLSSQNSSLGTGLLSTNFSFSPSYYLQHCTVKTGSVQVPESPHDVSSLTNYSQLSSHELGLDSTYFSLTPGQQLVENKRLYSKTDSQGEKICNKTLTYLLDDDFGFTFHLNAITFAAALAKNDSRAFFIVDAEWDRDLWTTYFKTLPDPGCSPPPPTEMVGCPRGSRHWIVTSSILSYHFSDAILQPNFGNNQAVDQKIQTAPVGIIPYTRQPIYDMAREAFSKLFILTTESQRLIHETKQAIIASQVWSSGVDGQLPPYISVHIRKGDRHPYDPSHKFDYIPIMDYIDTINSTWRKLRDLDNKLPENPNIYLASDTPLSLDQFQAMTPKSWRSFHLSRAGPKNLSGLAHPHEYAQSHFHAHSVVERVEFTKGQLIDMAFLAGGWPNVKGSIELSPGNSEKPVSVICTASSNMCQFAALQLGWEDAFEKSKWINIDMPLLHKWEGIEIPAPNTGDSDPNGGGHGSGHTMHGAHK</sequence>